<name>A0A167XQQ6_9AGAM</name>
<accession>A0A167XQQ6</accession>
<evidence type="ECO:0000256" key="1">
    <source>
        <dbReference type="SAM" id="MobiDB-lite"/>
    </source>
</evidence>
<dbReference type="EMBL" id="KV417750">
    <property type="protein sequence ID" value="KZP07463.1"/>
    <property type="molecule type" value="Genomic_DNA"/>
</dbReference>
<gene>
    <name evidence="2" type="ORF">FIBSPDRAFT_902048</name>
</gene>
<proteinExistence type="predicted"/>
<organism evidence="2 3">
    <name type="scientific">Athelia psychrophila</name>
    <dbReference type="NCBI Taxonomy" id="1759441"/>
    <lineage>
        <taxon>Eukaryota</taxon>
        <taxon>Fungi</taxon>
        <taxon>Dikarya</taxon>
        <taxon>Basidiomycota</taxon>
        <taxon>Agaricomycotina</taxon>
        <taxon>Agaricomycetes</taxon>
        <taxon>Agaricomycetidae</taxon>
        <taxon>Atheliales</taxon>
        <taxon>Atheliaceae</taxon>
        <taxon>Athelia</taxon>
    </lineage>
</organism>
<protein>
    <submittedName>
        <fullName evidence="2">Uncharacterized protein</fullName>
    </submittedName>
</protein>
<evidence type="ECO:0000313" key="2">
    <source>
        <dbReference type="EMBL" id="KZP07463.1"/>
    </source>
</evidence>
<dbReference type="Proteomes" id="UP000076532">
    <property type="component" value="Unassembled WGS sequence"/>
</dbReference>
<keyword evidence="3" id="KW-1185">Reference proteome</keyword>
<feature type="region of interest" description="Disordered" evidence="1">
    <location>
        <begin position="74"/>
        <end position="96"/>
    </location>
</feature>
<feature type="region of interest" description="Disordered" evidence="1">
    <location>
        <begin position="153"/>
        <end position="177"/>
    </location>
</feature>
<evidence type="ECO:0000313" key="3">
    <source>
        <dbReference type="Proteomes" id="UP000076532"/>
    </source>
</evidence>
<reference evidence="2 3" key="1">
    <citation type="journal article" date="2016" name="Mol. Biol. Evol.">
        <title>Comparative Genomics of Early-Diverging Mushroom-Forming Fungi Provides Insights into the Origins of Lignocellulose Decay Capabilities.</title>
        <authorList>
            <person name="Nagy L.G."/>
            <person name="Riley R."/>
            <person name="Tritt A."/>
            <person name="Adam C."/>
            <person name="Daum C."/>
            <person name="Floudas D."/>
            <person name="Sun H."/>
            <person name="Yadav J.S."/>
            <person name="Pangilinan J."/>
            <person name="Larsson K.H."/>
            <person name="Matsuura K."/>
            <person name="Barry K."/>
            <person name="Labutti K."/>
            <person name="Kuo R."/>
            <person name="Ohm R.A."/>
            <person name="Bhattacharya S.S."/>
            <person name="Shirouzu T."/>
            <person name="Yoshinaga Y."/>
            <person name="Martin F.M."/>
            <person name="Grigoriev I.V."/>
            <person name="Hibbett D.S."/>
        </authorList>
    </citation>
    <scope>NUCLEOTIDE SEQUENCE [LARGE SCALE GENOMIC DNA]</scope>
    <source>
        <strain evidence="2 3">CBS 109695</strain>
    </source>
</reference>
<sequence>MHDQVTPPVLKADWVTTSITRRTIDPENTPRAQHIIYRPCSQKAVVSDHAPAHCWSKTNKQTLKGALYLRNSYLGRDKPTGRPTPEDESQSCSTKELPEGIQHGNVKIQAPHGVCDYLPASPDVVLQWRKRPIIVLVTLFVLPLTGGNAPRRELASKAKGAEQPTAKRAKTRPSPYCKPGQSLEPLAIPSLELQTIPSLELQPIPPLELQPKRSLRLAREVSRRTESRLSSPGPLYHHEVYLLLRVLRWVCNPATVRPMHKGYKLGHTPYRAFYGLDSNRKDLHSWVPALPTPITLSGEYSLGRRAHVSNTSTLILHFCLEGLQNPSLPPHLLNLSLQEYLTPPLLRLLEQRYDFTEGVDEHTANVKEWVRDVYSYDRVVVFITTHAHDITGDLYGGPEFSSDPYQVR</sequence>
<dbReference type="OrthoDB" id="3268904at2759"/>
<dbReference type="AlphaFoldDB" id="A0A167XQQ6"/>